<evidence type="ECO:0000256" key="1">
    <source>
        <dbReference type="SAM" id="MobiDB-lite"/>
    </source>
</evidence>
<feature type="region of interest" description="Disordered" evidence="1">
    <location>
        <begin position="120"/>
        <end position="201"/>
    </location>
</feature>
<reference evidence="2 3" key="1">
    <citation type="submission" date="2023-05" db="EMBL/GenBank/DDBJ databases">
        <title>B98-5 Cell Line De Novo Hybrid Assembly: An Optical Mapping Approach.</title>
        <authorList>
            <person name="Kananen K."/>
            <person name="Auerbach J.A."/>
            <person name="Kautto E."/>
            <person name="Blachly J.S."/>
        </authorList>
    </citation>
    <scope>NUCLEOTIDE SEQUENCE [LARGE SCALE GENOMIC DNA]</scope>
    <source>
        <strain evidence="2">B95-8</strain>
        <tissue evidence="2">Cell line</tissue>
    </source>
</reference>
<proteinExistence type="predicted"/>
<dbReference type="Proteomes" id="UP001266305">
    <property type="component" value="Unassembled WGS sequence"/>
</dbReference>
<organism evidence="2 3">
    <name type="scientific">Saguinus oedipus</name>
    <name type="common">Cotton-top tamarin</name>
    <name type="synonym">Oedipomidas oedipus</name>
    <dbReference type="NCBI Taxonomy" id="9490"/>
    <lineage>
        <taxon>Eukaryota</taxon>
        <taxon>Metazoa</taxon>
        <taxon>Chordata</taxon>
        <taxon>Craniata</taxon>
        <taxon>Vertebrata</taxon>
        <taxon>Euteleostomi</taxon>
        <taxon>Mammalia</taxon>
        <taxon>Eutheria</taxon>
        <taxon>Euarchontoglires</taxon>
        <taxon>Primates</taxon>
        <taxon>Haplorrhini</taxon>
        <taxon>Platyrrhini</taxon>
        <taxon>Cebidae</taxon>
        <taxon>Callitrichinae</taxon>
        <taxon>Saguinus</taxon>
    </lineage>
</organism>
<feature type="region of interest" description="Disordered" evidence="1">
    <location>
        <begin position="1"/>
        <end position="80"/>
    </location>
</feature>
<dbReference type="EMBL" id="JASSZA010000019">
    <property type="protein sequence ID" value="KAK2087656.1"/>
    <property type="molecule type" value="Genomic_DNA"/>
</dbReference>
<gene>
    <name evidence="2" type="ORF">P7K49_033563</name>
</gene>
<feature type="compositionally biased region" description="Pro residues" evidence="1">
    <location>
        <begin position="185"/>
        <end position="201"/>
    </location>
</feature>
<protein>
    <submittedName>
        <fullName evidence="2">Uncharacterized protein</fullName>
    </submittedName>
</protein>
<evidence type="ECO:0000313" key="2">
    <source>
        <dbReference type="EMBL" id="KAK2087656.1"/>
    </source>
</evidence>
<evidence type="ECO:0000313" key="3">
    <source>
        <dbReference type="Proteomes" id="UP001266305"/>
    </source>
</evidence>
<keyword evidence="3" id="KW-1185">Reference proteome</keyword>
<name>A0ABQ9TSA5_SAGOE</name>
<sequence>MPAPPRSHNPPLPGSGAHPKAGAFGGACPHLRSGTPARCTVPAPPAGPQPQCREEPAPHPDTTPGTFDLDPPPCAVGAGSPGTCNPVWSSRHTHTQNSGRRGCRLSLRRGPLATLALQGCAPRAGGGLGHGEDRSGQGLRTARAPGGHGLMGPVSPPSAREEETKAAPARAGRLPRLPERCFSSPPEPNLDSPSPPGARHS</sequence>
<accession>A0ABQ9TSA5</accession>
<comment type="caution">
    <text evidence="2">The sequence shown here is derived from an EMBL/GenBank/DDBJ whole genome shotgun (WGS) entry which is preliminary data.</text>
</comment>
<feature type="compositionally biased region" description="Pro residues" evidence="1">
    <location>
        <begin position="1"/>
        <end position="13"/>
    </location>
</feature>
<feature type="compositionally biased region" description="Low complexity" evidence="1">
    <location>
        <begin position="166"/>
        <end position="175"/>
    </location>
</feature>